<sequence>MTSLRRLLDLLRERSVVTRTGWGAGVVGVLAVLVGWLLAWDEARIVGMGLVVLLVLSVLMSLGGSRVDLDLTVHPVRVRPGTTADGSLLVTNGRSRRVAPADLEVPVDGRVEAFRMPSLGPGVRVDYPFEIPTTRRGVVLVGPVTTVLGDPFGLARRALNTSRTVELFVHPEVVRLPSLDAGLVRDLEGRPTQDPSVSDLDFHTLRAYLPGDDRRHVHWQSSARMSAAAGTTTLMMKGYTDTRRSHLGVLLDARAEGYADEDTFEAAVTAAASVAVRALRDEMDVSVVAGSHAVDRAGVARTLDGFSRVEPDDTDLPTLAARLAGLAPGTSIAVVVTGPDTPVAEVQRAAGHLGPHVRLFVLRFSPDQRSSASAVLGITFLTVGSLADLPRLVRVVGGQ</sequence>
<comment type="caution">
    <text evidence="2">The sequence shown here is derived from an EMBL/GenBank/DDBJ whole genome shotgun (WGS) entry which is preliminary data.</text>
</comment>
<evidence type="ECO:0000313" key="3">
    <source>
        <dbReference type="Proteomes" id="UP001430172"/>
    </source>
</evidence>
<name>A0ABS2CL35_9MICO</name>
<accession>A0ABS2CL35</accession>
<evidence type="ECO:0000256" key="1">
    <source>
        <dbReference type="SAM" id="Phobius"/>
    </source>
</evidence>
<reference evidence="2" key="1">
    <citation type="submission" date="2021-02" db="EMBL/GenBank/DDBJ databases">
        <title>Phycicoccus sp. MQZ13P-5T, whole genome shotgun sequence.</title>
        <authorList>
            <person name="Tuo L."/>
        </authorList>
    </citation>
    <scope>NUCLEOTIDE SEQUENCE</scope>
    <source>
        <strain evidence="2">MQZ13P-5</strain>
    </source>
</reference>
<keyword evidence="1" id="KW-0472">Membrane</keyword>
<organism evidence="2 3">
    <name type="scientific">Phycicoccus sonneratiae</name>
    <dbReference type="NCBI Taxonomy" id="2807628"/>
    <lineage>
        <taxon>Bacteria</taxon>
        <taxon>Bacillati</taxon>
        <taxon>Actinomycetota</taxon>
        <taxon>Actinomycetes</taxon>
        <taxon>Micrococcales</taxon>
        <taxon>Intrasporangiaceae</taxon>
        <taxon>Phycicoccus</taxon>
    </lineage>
</organism>
<dbReference type="PANTHER" id="PTHR34351:SF1">
    <property type="entry name" value="SLR1927 PROTEIN"/>
    <property type="match status" value="1"/>
</dbReference>
<dbReference type="Proteomes" id="UP001430172">
    <property type="component" value="Unassembled WGS sequence"/>
</dbReference>
<dbReference type="RefSeq" id="WP_204130362.1">
    <property type="nucleotide sequence ID" value="NZ_JAFDVD010000007.1"/>
</dbReference>
<keyword evidence="1" id="KW-0812">Transmembrane</keyword>
<keyword evidence="3" id="KW-1185">Reference proteome</keyword>
<feature type="transmembrane region" description="Helical" evidence="1">
    <location>
        <begin position="45"/>
        <end position="62"/>
    </location>
</feature>
<dbReference type="EMBL" id="JAFDVD010000007">
    <property type="protein sequence ID" value="MBM6399866.1"/>
    <property type="molecule type" value="Genomic_DNA"/>
</dbReference>
<evidence type="ECO:0000313" key="2">
    <source>
        <dbReference type="EMBL" id="MBM6399866.1"/>
    </source>
</evidence>
<gene>
    <name evidence="2" type="ORF">JQN70_05675</name>
</gene>
<protein>
    <submittedName>
        <fullName evidence="2">DUF58 domain-containing protein</fullName>
    </submittedName>
</protein>
<proteinExistence type="predicted"/>
<keyword evidence="1" id="KW-1133">Transmembrane helix</keyword>
<feature type="transmembrane region" description="Helical" evidence="1">
    <location>
        <begin position="21"/>
        <end position="39"/>
    </location>
</feature>
<dbReference type="PANTHER" id="PTHR34351">
    <property type="entry name" value="SLR1927 PROTEIN-RELATED"/>
    <property type="match status" value="1"/>
</dbReference>